<dbReference type="SUPFAM" id="SSF52218">
    <property type="entry name" value="Flavoproteins"/>
    <property type="match status" value="1"/>
</dbReference>
<feature type="domain" description="Flavodoxin-like fold" evidence="1">
    <location>
        <begin position="1"/>
        <end position="72"/>
    </location>
</feature>
<sequence>MKIIIINGSPKLGDSTSGLMIQYLTSAINGHEIISYNVNRAPLTEAQFDEMKSSDALVFAFPLYVDSIPAHLLRVLIDIEKREFLNPQTLVYCIINNGFFEGRQNHIAVEQMKLWCEAAHLTWGQAVGIGAGEMLPLVKNIPLGYGPNKNIGNAIKTLSKNITTAESGTDIFISPNWPRFLWRFQGSIMFWYPRAKANGLNMRKMRRRIDRYHL</sequence>
<evidence type="ECO:0000313" key="2">
    <source>
        <dbReference type="EMBL" id="TQS81275.1"/>
    </source>
</evidence>
<comment type="caution">
    <text evidence="2">The sequence shown here is derived from an EMBL/GenBank/DDBJ whole genome shotgun (WGS) entry which is preliminary data.</text>
</comment>
<protein>
    <recommendedName>
        <fullName evidence="1">Flavodoxin-like fold domain-containing protein</fullName>
    </recommendedName>
</protein>
<dbReference type="InterPro" id="IPR003680">
    <property type="entry name" value="Flavodoxin_fold"/>
</dbReference>
<evidence type="ECO:0000313" key="3">
    <source>
        <dbReference type="Proteomes" id="UP000752814"/>
    </source>
</evidence>
<dbReference type="Pfam" id="PF02525">
    <property type="entry name" value="Flavodoxin_2"/>
    <property type="match status" value="1"/>
</dbReference>
<reference evidence="2" key="1">
    <citation type="submission" date="2016-03" db="EMBL/GenBank/DDBJ databases">
        <authorList>
            <person name="Borrel G."/>
            <person name="Mccann A."/>
            <person name="O'Toole P.W."/>
        </authorList>
    </citation>
    <scope>NUCLEOTIDE SEQUENCE</scope>
    <source>
        <strain evidence="2">183</strain>
    </source>
</reference>
<name>A0A8J8PF83_9ARCH</name>
<dbReference type="Proteomes" id="UP000752814">
    <property type="component" value="Unassembled WGS sequence"/>
</dbReference>
<dbReference type="Gene3D" id="3.40.50.360">
    <property type="match status" value="1"/>
</dbReference>
<dbReference type="AlphaFoldDB" id="A0A8J8PF83"/>
<gene>
    <name evidence="2" type="ORF">A3207_05260</name>
</gene>
<accession>A0A8J8PF83</accession>
<dbReference type="RefSeq" id="WP_400195054.1">
    <property type="nucleotide sequence ID" value="NZ_CAYAYE010000043.1"/>
</dbReference>
<proteinExistence type="predicted"/>
<evidence type="ECO:0000259" key="1">
    <source>
        <dbReference type="Pfam" id="PF02525"/>
    </source>
</evidence>
<organism evidence="2 3">
    <name type="scientific">Candidatus Methanomassiliicoccus intestinalis</name>
    <dbReference type="NCBI Taxonomy" id="1406512"/>
    <lineage>
        <taxon>Archaea</taxon>
        <taxon>Methanobacteriati</taxon>
        <taxon>Thermoplasmatota</taxon>
        <taxon>Thermoplasmata</taxon>
        <taxon>Methanomassiliicoccales</taxon>
        <taxon>Methanomassiliicoccaceae</taxon>
        <taxon>Methanomassiliicoccus</taxon>
    </lineage>
</organism>
<dbReference type="InterPro" id="IPR029039">
    <property type="entry name" value="Flavoprotein-like_sf"/>
</dbReference>
<dbReference type="EMBL" id="LVVT01000024">
    <property type="protein sequence ID" value="TQS81275.1"/>
    <property type="molecule type" value="Genomic_DNA"/>
</dbReference>